<evidence type="ECO:0000256" key="1">
    <source>
        <dbReference type="ARBA" id="ARBA00022737"/>
    </source>
</evidence>
<dbReference type="InterPro" id="IPR030959">
    <property type="entry name" value="GWxTD_dom"/>
</dbReference>
<gene>
    <name evidence="4" type="ORF">HOP12_10585</name>
</gene>
<dbReference type="InterPro" id="IPR051012">
    <property type="entry name" value="CellSynth/LPSAsmb/PSIAsmb"/>
</dbReference>
<evidence type="ECO:0000313" key="4">
    <source>
        <dbReference type="EMBL" id="NOT34602.1"/>
    </source>
</evidence>
<dbReference type="PANTHER" id="PTHR45586:SF1">
    <property type="entry name" value="LIPOPOLYSACCHARIDE ASSEMBLY PROTEIN B"/>
    <property type="match status" value="1"/>
</dbReference>
<evidence type="ECO:0000313" key="5">
    <source>
        <dbReference type="Proteomes" id="UP000580839"/>
    </source>
</evidence>
<dbReference type="EMBL" id="JABFRW010000133">
    <property type="protein sequence ID" value="NOT34602.1"/>
    <property type="molecule type" value="Genomic_DNA"/>
</dbReference>
<name>A0A849SGU8_UNCEI</name>
<keyword evidence="3" id="KW-0732">Signal</keyword>
<proteinExistence type="predicted"/>
<keyword evidence="1" id="KW-0677">Repeat</keyword>
<protein>
    <submittedName>
        <fullName evidence="4">GWxTD domain-containing protein</fullName>
    </submittedName>
</protein>
<accession>A0A849SGU8</accession>
<dbReference type="AlphaFoldDB" id="A0A849SGU8"/>
<keyword evidence="2" id="KW-0802">TPR repeat</keyword>
<dbReference type="Proteomes" id="UP000580839">
    <property type="component" value="Unassembled WGS sequence"/>
</dbReference>
<sequence>MFKFTVLLVLLLVVAGPATPARGASTGPSKPEQAQGLYELARADIALGKLPTRRRAMQRLERAARLDPARADIELELARLYQDMGFLKQARRRFQDLADRNPADLPARRGLAALWRRDYLKYLDTTSLDRALDHLAIVVRTDSTDADSWIVLSTLQIERGRADAARRSADAALRVAPRRADALLAAAQSAYRCGSAELADSLFELAIPRLVTSARSRFEDIAPLASAEDTMRMRALAPSLREDFRRRFWVDQDPDPTTTHNEAQLEYWSRVAQAYFIYFDHRRREWDQRGEVYVRYGAPARAIYNPVGSSNLLTIRDAGVSRTNGLFPVNSLRWEYPELGLSVTLEDRLLSEYYLNPIALHRDTDPAPDPDSLAAHPEQFGTAGGRGVFRVLPPGVRPLPVDAVVARFEGAERPRLMTLMSSPGTPADRAIATYVVFDSTRREVARASRALSPSACDPATLRDADFASELPPGEYSVAISVADGPAARGVRRETVKLVAADSTLSVSDVVVSCGPPQFDGARGVAPSVRLAANPSRRVPSGDPLVVYFEIYHLRPGRDGMSEVEVEYAVRSIERDRRVWIQRVLSPARRPPELLATRRESQRGEVRRQFVSVPLEELPAGRYRIDITVRDLVAGRAAVSGGEFVRTAP</sequence>
<reference evidence="4 5" key="1">
    <citation type="submission" date="2020-04" db="EMBL/GenBank/DDBJ databases">
        <title>Metagenomic profiling of ammonia- and methane-oxidizing microorganisms in a Dutch drinking water treatment plant.</title>
        <authorList>
            <person name="Poghosyan L."/>
            <person name="Leucker S."/>
        </authorList>
    </citation>
    <scope>NUCLEOTIDE SEQUENCE [LARGE SCALE GENOMIC DNA]</scope>
    <source>
        <strain evidence="4">S-RSF-IL-03</strain>
    </source>
</reference>
<dbReference type="InterPro" id="IPR011990">
    <property type="entry name" value="TPR-like_helical_dom_sf"/>
</dbReference>
<feature type="signal peptide" evidence="3">
    <location>
        <begin position="1"/>
        <end position="23"/>
    </location>
</feature>
<evidence type="ECO:0000256" key="3">
    <source>
        <dbReference type="SAM" id="SignalP"/>
    </source>
</evidence>
<organism evidence="4 5">
    <name type="scientific">Eiseniibacteriota bacterium</name>
    <dbReference type="NCBI Taxonomy" id="2212470"/>
    <lineage>
        <taxon>Bacteria</taxon>
        <taxon>Candidatus Eiseniibacteriota</taxon>
    </lineage>
</organism>
<dbReference type="NCBIfam" id="TIGR04514">
    <property type="entry name" value="GWxTD_dom"/>
    <property type="match status" value="1"/>
</dbReference>
<comment type="caution">
    <text evidence="4">The sequence shown here is derived from an EMBL/GenBank/DDBJ whole genome shotgun (WGS) entry which is preliminary data.</text>
</comment>
<feature type="chain" id="PRO_5032742175" evidence="3">
    <location>
        <begin position="24"/>
        <end position="648"/>
    </location>
</feature>
<dbReference type="Gene3D" id="1.25.40.10">
    <property type="entry name" value="Tetratricopeptide repeat domain"/>
    <property type="match status" value="1"/>
</dbReference>
<evidence type="ECO:0000256" key="2">
    <source>
        <dbReference type="ARBA" id="ARBA00022803"/>
    </source>
</evidence>
<dbReference type="PANTHER" id="PTHR45586">
    <property type="entry name" value="TPR REPEAT-CONTAINING PROTEIN PA4667"/>
    <property type="match status" value="1"/>
</dbReference>
<dbReference type="SUPFAM" id="SSF48452">
    <property type="entry name" value="TPR-like"/>
    <property type="match status" value="1"/>
</dbReference>